<proteinExistence type="predicted"/>
<dbReference type="EMBL" id="CP032405">
    <property type="protein sequence ID" value="QRF50008.1"/>
    <property type="molecule type" value="Genomic_DNA"/>
</dbReference>
<sequence length="88" mass="9656">MNHKPYRMIILHSLALVAAVLVSAATRVAEFVLAPMIHLVREATVALALSWLPRFKAVAFAFIGKLKPVYRESLLTNGQSLDGSLRLA</sequence>
<name>A0ABX7EP36_9HYPH</name>
<dbReference type="RefSeq" id="WP_203017356.1">
    <property type="nucleotide sequence ID" value="NZ_CP032405.1"/>
</dbReference>
<keyword evidence="2" id="KW-1185">Reference proteome</keyword>
<protein>
    <submittedName>
        <fullName evidence="1">Uncharacterized protein</fullName>
    </submittedName>
</protein>
<evidence type="ECO:0000313" key="2">
    <source>
        <dbReference type="Proteomes" id="UP000596351"/>
    </source>
</evidence>
<organism evidence="1 2">
    <name type="scientific">Rhizobium rosettiformans</name>
    <dbReference type="NCBI Taxonomy" id="1368430"/>
    <lineage>
        <taxon>Bacteria</taxon>
        <taxon>Pseudomonadati</taxon>
        <taxon>Pseudomonadota</taxon>
        <taxon>Alphaproteobacteria</taxon>
        <taxon>Hyphomicrobiales</taxon>
        <taxon>Rhizobiaceae</taxon>
        <taxon>Rhizobium/Agrobacterium group</taxon>
        <taxon>Rhizobium</taxon>
    </lineage>
</organism>
<accession>A0ABX7EP36</accession>
<evidence type="ECO:0000313" key="1">
    <source>
        <dbReference type="EMBL" id="QRF50008.1"/>
    </source>
</evidence>
<reference evidence="1 2" key="1">
    <citation type="submission" date="2018-09" db="EMBL/GenBank/DDBJ databases">
        <title>Rhizobium sp. MAE2-X.</title>
        <authorList>
            <person name="Lee Y."/>
            <person name="Jeon C.O."/>
        </authorList>
    </citation>
    <scope>NUCLEOTIDE SEQUENCE [LARGE SCALE GENOMIC DNA]</scope>
    <source>
        <strain evidence="1 2">MAE2-X</strain>
    </source>
</reference>
<dbReference type="Proteomes" id="UP000596351">
    <property type="component" value="Chromosome"/>
</dbReference>
<gene>
    <name evidence="1" type="ORF">D4A92_00375</name>
</gene>